<dbReference type="GO" id="GO:0016887">
    <property type="term" value="F:ATP hydrolysis activity"/>
    <property type="evidence" value="ECO:0007669"/>
    <property type="project" value="InterPro"/>
</dbReference>
<evidence type="ECO:0000256" key="6">
    <source>
        <dbReference type="ARBA" id="ARBA00022989"/>
    </source>
</evidence>
<evidence type="ECO:0000256" key="8">
    <source>
        <dbReference type="SAM" id="Phobius"/>
    </source>
</evidence>
<dbReference type="InterPro" id="IPR003593">
    <property type="entry name" value="AAA+_ATPase"/>
</dbReference>
<proteinExistence type="predicted"/>
<evidence type="ECO:0000256" key="7">
    <source>
        <dbReference type="ARBA" id="ARBA00023136"/>
    </source>
</evidence>
<dbReference type="Proteomes" id="UP000522163">
    <property type="component" value="Unassembled WGS sequence"/>
</dbReference>
<accession>A0A7W9W352</accession>
<feature type="transmembrane region" description="Helical" evidence="8">
    <location>
        <begin position="147"/>
        <end position="164"/>
    </location>
</feature>
<dbReference type="AlphaFoldDB" id="A0A7W9W352"/>
<reference evidence="11 12" key="1">
    <citation type="submission" date="2020-08" db="EMBL/GenBank/DDBJ databases">
        <title>Genomic Encyclopedia of Type Strains, Phase IV (KMG-IV): sequencing the most valuable type-strain genomes for metagenomic binning, comparative biology and taxonomic classification.</title>
        <authorList>
            <person name="Goeker M."/>
        </authorList>
    </citation>
    <scope>NUCLEOTIDE SEQUENCE [LARGE SCALE GENOMIC DNA]</scope>
    <source>
        <strain evidence="11 12">DSM 17245</strain>
    </source>
</reference>
<dbReference type="InterPro" id="IPR017871">
    <property type="entry name" value="ABC_transporter-like_CS"/>
</dbReference>
<evidence type="ECO:0000313" key="12">
    <source>
        <dbReference type="Proteomes" id="UP000522163"/>
    </source>
</evidence>
<dbReference type="GO" id="GO:0015421">
    <property type="term" value="F:ABC-type oligopeptide transporter activity"/>
    <property type="evidence" value="ECO:0007669"/>
    <property type="project" value="TreeGrafter"/>
</dbReference>
<name>A0A7W9W352_9FIRM</name>
<evidence type="ECO:0000256" key="4">
    <source>
        <dbReference type="ARBA" id="ARBA00022741"/>
    </source>
</evidence>
<dbReference type="PROSITE" id="PS50929">
    <property type="entry name" value="ABC_TM1F"/>
    <property type="match status" value="1"/>
</dbReference>
<dbReference type="SUPFAM" id="SSF90123">
    <property type="entry name" value="ABC transporter transmembrane region"/>
    <property type="match status" value="1"/>
</dbReference>
<dbReference type="Pfam" id="PF00664">
    <property type="entry name" value="ABC_membrane"/>
    <property type="match status" value="1"/>
</dbReference>
<comment type="subcellular location">
    <subcellularLocation>
        <location evidence="1">Cell membrane</location>
        <topology evidence="1">Multi-pass membrane protein</topology>
    </subcellularLocation>
</comment>
<dbReference type="PANTHER" id="PTHR43394:SF1">
    <property type="entry name" value="ATP-BINDING CASSETTE SUB-FAMILY B MEMBER 10, MITOCHONDRIAL"/>
    <property type="match status" value="1"/>
</dbReference>
<keyword evidence="3 8" id="KW-0812">Transmembrane</keyword>
<keyword evidence="7 8" id="KW-0472">Membrane</keyword>
<dbReference type="RefSeq" id="WP_183684506.1">
    <property type="nucleotide sequence ID" value="NZ_JACHHH010000010.1"/>
</dbReference>
<dbReference type="PANTHER" id="PTHR43394">
    <property type="entry name" value="ATP-DEPENDENT PERMEASE MDL1, MITOCHONDRIAL"/>
    <property type="match status" value="1"/>
</dbReference>
<feature type="transmembrane region" description="Helical" evidence="8">
    <location>
        <begin position="258"/>
        <end position="276"/>
    </location>
</feature>
<evidence type="ECO:0000256" key="5">
    <source>
        <dbReference type="ARBA" id="ARBA00022840"/>
    </source>
</evidence>
<dbReference type="SMART" id="SM00382">
    <property type="entry name" value="AAA"/>
    <property type="match status" value="1"/>
</dbReference>
<evidence type="ECO:0000256" key="1">
    <source>
        <dbReference type="ARBA" id="ARBA00004651"/>
    </source>
</evidence>
<sequence length="586" mass="65500">MTRQNGTAAESFWKLFAFIKPYKFSLLLSIISAFLSVVFSLFLPILLGKAIDKIAGKSAVDFAGLGQILKLMFIVLILAVVFQWVMNQVNTYLSFHVIEDLRKKAFSHIQAVPLSSIDSKEPGEILSRLTTDIEQISQGLFVLLNQFLQAVFSILETAFFLFLLEWRIALILLALTPLSFFIAKFISKRAYLYFQNQSKSRGEIAAFSTEAIGNAKLLKAFMQDAPKEALYQEKNERLSRYSMQANFYSSLVNPFTRFLNALGYALVGGVGALFCLQGTLSIGQLSSLLAYATQYAKPFNDITSVITEIQNALAAASRVFDFLEEEEMMPKAEIRELPKPVEGCLELSGLYFSYTKEQKLIQDLSLSVQSGQNIAIVGPTGCGKTTLINLLMRFYEPNQGSIAIDGMPYGSLSDHSLRSAYGMVLQDSWLKSDTVLENIRYGSPEKSREEVMEAAKRAGCHHFILQLAKGYDTILPEDGGNLSQGQKQLLCIARVMLRDPAILILDEATSSIDTRTEEKVQRAFREMLKGRTAFIVAHRLSTIQNADCILVMKDGNVIEKGSHEELLQQKGFYKNLYESQFQGAEN</sequence>
<protein>
    <submittedName>
        <fullName evidence="11">ATP-binding cassette subfamily B protein</fullName>
    </submittedName>
</protein>
<evidence type="ECO:0000256" key="2">
    <source>
        <dbReference type="ARBA" id="ARBA00022448"/>
    </source>
</evidence>
<dbReference type="GeneID" id="85015494"/>
<dbReference type="GO" id="GO:0005886">
    <property type="term" value="C:plasma membrane"/>
    <property type="evidence" value="ECO:0007669"/>
    <property type="project" value="UniProtKB-SubCell"/>
</dbReference>
<organism evidence="11 12">
    <name type="scientific">Oribacterium sinus</name>
    <dbReference type="NCBI Taxonomy" id="237576"/>
    <lineage>
        <taxon>Bacteria</taxon>
        <taxon>Bacillati</taxon>
        <taxon>Bacillota</taxon>
        <taxon>Clostridia</taxon>
        <taxon>Lachnospirales</taxon>
        <taxon>Lachnospiraceae</taxon>
        <taxon>Oribacterium</taxon>
    </lineage>
</organism>
<keyword evidence="2" id="KW-0813">Transport</keyword>
<evidence type="ECO:0000259" key="9">
    <source>
        <dbReference type="PROSITE" id="PS50893"/>
    </source>
</evidence>
<feature type="transmembrane region" description="Helical" evidence="8">
    <location>
        <begin position="24"/>
        <end position="47"/>
    </location>
</feature>
<dbReference type="InterPro" id="IPR039421">
    <property type="entry name" value="Type_1_exporter"/>
</dbReference>
<keyword evidence="5 11" id="KW-0067">ATP-binding</keyword>
<dbReference type="CDD" id="cd18547">
    <property type="entry name" value="ABC_6TM_Tm288_like"/>
    <property type="match status" value="1"/>
</dbReference>
<dbReference type="CDD" id="cd03254">
    <property type="entry name" value="ABCC_Glucan_exporter_like"/>
    <property type="match status" value="1"/>
</dbReference>
<dbReference type="EMBL" id="JACHHH010000010">
    <property type="protein sequence ID" value="MBB6041972.1"/>
    <property type="molecule type" value="Genomic_DNA"/>
</dbReference>
<evidence type="ECO:0000259" key="10">
    <source>
        <dbReference type="PROSITE" id="PS50929"/>
    </source>
</evidence>
<dbReference type="PROSITE" id="PS50893">
    <property type="entry name" value="ABC_TRANSPORTER_2"/>
    <property type="match status" value="1"/>
</dbReference>
<comment type="caution">
    <text evidence="11">The sequence shown here is derived from an EMBL/GenBank/DDBJ whole genome shotgun (WGS) entry which is preliminary data.</text>
</comment>
<dbReference type="Gene3D" id="1.20.1560.10">
    <property type="entry name" value="ABC transporter type 1, transmembrane domain"/>
    <property type="match status" value="1"/>
</dbReference>
<dbReference type="InterPro" id="IPR036640">
    <property type="entry name" value="ABC1_TM_sf"/>
</dbReference>
<feature type="domain" description="ABC transporter" evidence="9">
    <location>
        <begin position="345"/>
        <end position="579"/>
    </location>
</feature>
<feature type="domain" description="ABC transmembrane type-1" evidence="10">
    <location>
        <begin position="27"/>
        <end position="311"/>
    </location>
</feature>
<dbReference type="SUPFAM" id="SSF52540">
    <property type="entry name" value="P-loop containing nucleoside triphosphate hydrolases"/>
    <property type="match status" value="1"/>
</dbReference>
<keyword evidence="4" id="KW-0547">Nucleotide-binding</keyword>
<dbReference type="PROSITE" id="PS00211">
    <property type="entry name" value="ABC_TRANSPORTER_1"/>
    <property type="match status" value="1"/>
</dbReference>
<dbReference type="InterPro" id="IPR003439">
    <property type="entry name" value="ABC_transporter-like_ATP-bd"/>
</dbReference>
<dbReference type="FunFam" id="3.40.50.300:FF:000287">
    <property type="entry name" value="Multidrug ABC transporter ATP-binding protein"/>
    <property type="match status" value="1"/>
</dbReference>
<dbReference type="Pfam" id="PF00005">
    <property type="entry name" value="ABC_tran"/>
    <property type="match status" value="1"/>
</dbReference>
<feature type="transmembrane region" description="Helical" evidence="8">
    <location>
        <begin position="169"/>
        <end position="186"/>
    </location>
</feature>
<keyword evidence="6 8" id="KW-1133">Transmembrane helix</keyword>
<gene>
    <name evidence="11" type="ORF">HNQ46_001963</name>
</gene>
<evidence type="ECO:0000313" key="11">
    <source>
        <dbReference type="EMBL" id="MBB6041972.1"/>
    </source>
</evidence>
<dbReference type="GO" id="GO:0005524">
    <property type="term" value="F:ATP binding"/>
    <property type="evidence" value="ECO:0007669"/>
    <property type="project" value="UniProtKB-KW"/>
</dbReference>
<dbReference type="InterPro" id="IPR011527">
    <property type="entry name" value="ABC1_TM_dom"/>
</dbReference>
<dbReference type="InterPro" id="IPR027417">
    <property type="entry name" value="P-loop_NTPase"/>
</dbReference>
<feature type="transmembrane region" description="Helical" evidence="8">
    <location>
        <begin position="68"/>
        <end position="86"/>
    </location>
</feature>
<evidence type="ECO:0000256" key="3">
    <source>
        <dbReference type="ARBA" id="ARBA00022692"/>
    </source>
</evidence>
<dbReference type="Gene3D" id="3.40.50.300">
    <property type="entry name" value="P-loop containing nucleotide triphosphate hydrolases"/>
    <property type="match status" value="1"/>
</dbReference>